<comment type="caution">
    <text evidence="2">The sequence shown here is derived from an EMBL/GenBank/DDBJ whole genome shotgun (WGS) entry which is preliminary data.</text>
</comment>
<sequence>MRSNDQSHDPNSNLYQQADSTKWSVHHDAQEKFMKNPKLCLVAKGHNPDHQDPAEIKIALLKFGRSLEMLSTTTTLSQFLSTEHHLVMSNRGYLTYLKHILFKVRIYKLPNIYQRHGIVRSIGSKLDKSRKFLS</sequence>
<feature type="region of interest" description="Disordered" evidence="1">
    <location>
        <begin position="1"/>
        <end position="21"/>
    </location>
</feature>
<gene>
    <name evidence="2" type="ORF">HID58_032846</name>
</gene>
<name>A0ABQ8BXI6_BRANA</name>
<reference evidence="2 3" key="1">
    <citation type="submission" date="2021-05" db="EMBL/GenBank/DDBJ databases">
        <title>Genome Assembly of Synthetic Allotetraploid Brassica napus Reveals Homoeologous Exchanges between Subgenomes.</title>
        <authorList>
            <person name="Davis J.T."/>
        </authorList>
    </citation>
    <scope>NUCLEOTIDE SEQUENCE [LARGE SCALE GENOMIC DNA]</scope>
    <source>
        <strain evidence="3">cv. Da-Ae</strain>
        <tissue evidence="2">Seedling</tissue>
    </source>
</reference>
<accession>A0ABQ8BXI6</accession>
<protein>
    <submittedName>
        <fullName evidence="2">Uncharacterized protein</fullName>
    </submittedName>
</protein>
<evidence type="ECO:0000313" key="2">
    <source>
        <dbReference type="EMBL" id="KAH0909525.1"/>
    </source>
</evidence>
<feature type="compositionally biased region" description="Polar residues" evidence="1">
    <location>
        <begin position="9"/>
        <end position="21"/>
    </location>
</feature>
<dbReference type="EMBL" id="JAGKQM010000009">
    <property type="protein sequence ID" value="KAH0909525.1"/>
    <property type="molecule type" value="Genomic_DNA"/>
</dbReference>
<keyword evidence="3" id="KW-1185">Reference proteome</keyword>
<evidence type="ECO:0000256" key="1">
    <source>
        <dbReference type="SAM" id="MobiDB-lite"/>
    </source>
</evidence>
<evidence type="ECO:0000313" key="3">
    <source>
        <dbReference type="Proteomes" id="UP000824890"/>
    </source>
</evidence>
<dbReference type="Proteomes" id="UP000824890">
    <property type="component" value="Unassembled WGS sequence"/>
</dbReference>
<organism evidence="2 3">
    <name type="scientific">Brassica napus</name>
    <name type="common">Rape</name>
    <dbReference type="NCBI Taxonomy" id="3708"/>
    <lineage>
        <taxon>Eukaryota</taxon>
        <taxon>Viridiplantae</taxon>
        <taxon>Streptophyta</taxon>
        <taxon>Embryophyta</taxon>
        <taxon>Tracheophyta</taxon>
        <taxon>Spermatophyta</taxon>
        <taxon>Magnoliopsida</taxon>
        <taxon>eudicotyledons</taxon>
        <taxon>Gunneridae</taxon>
        <taxon>Pentapetalae</taxon>
        <taxon>rosids</taxon>
        <taxon>malvids</taxon>
        <taxon>Brassicales</taxon>
        <taxon>Brassicaceae</taxon>
        <taxon>Brassiceae</taxon>
        <taxon>Brassica</taxon>
    </lineage>
</organism>
<proteinExistence type="predicted"/>